<dbReference type="EnsemblMetazoa" id="CJA11519.1">
    <property type="protein sequence ID" value="CJA11519.1"/>
    <property type="gene ID" value="WBGene00130723"/>
</dbReference>
<dbReference type="AlphaFoldDB" id="A0A8R1HUP4"/>
<reference evidence="1" key="2">
    <citation type="submission" date="2022-06" db="UniProtKB">
        <authorList>
            <consortium name="EnsemblMetazoa"/>
        </authorList>
    </citation>
    <scope>IDENTIFICATION</scope>
    <source>
        <strain evidence="1">DF5081</strain>
    </source>
</reference>
<dbReference type="Proteomes" id="UP000005237">
    <property type="component" value="Unassembled WGS sequence"/>
</dbReference>
<evidence type="ECO:0000313" key="1">
    <source>
        <dbReference type="EnsemblMetazoa" id="CJA11519.1"/>
    </source>
</evidence>
<proteinExistence type="predicted"/>
<protein>
    <submittedName>
        <fullName evidence="1">Uncharacterized protein</fullName>
    </submittedName>
</protein>
<evidence type="ECO:0000313" key="2">
    <source>
        <dbReference type="Proteomes" id="UP000005237"/>
    </source>
</evidence>
<keyword evidence="2" id="KW-1185">Reference proteome</keyword>
<name>A0A8R1HUP4_CAEJA</name>
<sequence length="110" mass="12662">MQKNVYIPSPVIQFDESAFQYSGISIESFPWCEPSHDQYGHSKTLGLPIPQHQLAEQFPALASRPPKRLQLPTNIPAKITRHCNSVDYICVHIMTLGKRRRRRQSNMFPS</sequence>
<reference evidence="2" key="1">
    <citation type="submission" date="2010-08" db="EMBL/GenBank/DDBJ databases">
        <authorList>
            <consortium name="Caenorhabditis japonica Sequencing Consortium"/>
            <person name="Wilson R.K."/>
        </authorList>
    </citation>
    <scope>NUCLEOTIDE SEQUENCE [LARGE SCALE GENOMIC DNA]</scope>
    <source>
        <strain evidence="2">DF5081</strain>
    </source>
</reference>
<organism evidence="1 2">
    <name type="scientific">Caenorhabditis japonica</name>
    <dbReference type="NCBI Taxonomy" id="281687"/>
    <lineage>
        <taxon>Eukaryota</taxon>
        <taxon>Metazoa</taxon>
        <taxon>Ecdysozoa</taxon>
        <taxon>Nematoda</taxon>
        <taxon>Chromadorea</taxon>
        <taxon>Rhabditida</taxon>
        <taxon>Rhabditina</taxon>
        <taxon>Rhabditomorpha</taxon>
        <taxon>Rhabditoidea</taxon>
        <taxon>Rhabditidae</taxon>
        <taxon>Peloderinae</taxon>
        <taxon>Caenorhabditis</taxon>
    </lineage>
</organism>
<accession>A0A8R1HUP4</accession>